<evidence type="ECO:0000256" key="1">
    <source>
        <dbReference type="SAM" id="Phobius"/>
    </source>
</evidence>
<keyword evidence="1" id="KW-0812">Transmembrane</keyword>
<dbReference type="PATRIC" id="fig|52133.18.peg.2643"/>
<evidence type="ECO:0000313" key="2">
    <source>
        <dbReference type="EMBL" id="KXZ66564.1"/>
    </source>
</evidence>
<keyword evidence="1" id="KW-1133">Transmembrane helix</keyword>
<dbReference type="Proteomes" id="UP000075680">
    <property type="component" value="Unassembled WGS sequence"/>
</dbReference>
<name>A0A150HMF8_9GAMM</name>
<dbReference type="AlphaFoldDB" id="A0A150HMF8"/>
<keyword evidence="1" id="KW-0472">Membrane</keyword>
<comment type="caution">
    <text evidence="2">The sequence shown here is derived from an EMBL/GenBank/DDBJ whole genome shotgun (WGS) entry which is preliminary data.</text>
</comment>
<gene>
    <name evidence="2" type="ORF">AVENLUH5627_02575</name>
</gene>
<sequence length="42" mass="5317">MEIIGVVFTHEFIMNEIENDYFYLVLNDIYFWFLIFKLFFKN</sequence>
<proteinExistence type="predicted"/>
<evidence type="ECO:0000313" key="3">
    <source>
        <dbReference type="Proteomes" id="UP000075680"/>
    </source>
</evidence>
<organism evidence="2 3">
    <name type="scientific">Acinetobacter venetianus</name>
    <dbReference type="NCBI Taxonomy" id="52133"/>
    <lineage>
        <taxon>Bacteria</taxon>
        <taxon>Pseudomonadati</taxon>
        <taxon>Pseudomonadota</taxon>
        <taxon>Gammaproteobacteria</taxon>
        <taxon>Moraxellales</taxon>
        <taxon>Moraxellaceae</taxon>
        <taxon>Acinetobacter</taxon>
    </lineage>
</organism>
<reference evidence="2 3" key="1">
    <citation type="journal article" date="2016" name="Sci. Rep.">
        <title>Genomic and phenotypic characterization of the species Acinetobacter venetianus.</title>
        <authorList>
            <person name="Fondi M."/>
            <person name="Maida I."/>
            <person name="Perrin E."/>
            <person name="Orlandini V."/>
            <person name="La Torre L."/>
            <person name="Bosi E."/>
            <person name="Negroni A."/>
            <person name="Zanaroli G."/>
            <person name="Fava F."/>
            <person name="Decorosi F."/>
            <person name="Giovannetti L."/>
            <person name="Viti C."/>
            <person name="Vaneechoutte M."/>
            <person name="Dijkshoorn L."/>
            <person name="Fani R."/>
        </authorList>
    </citation>
    <scope>NUCLEOTIDE SEQUENCE [LARGE SCALE GENOMIC DNA]</scope>
    <source>
        <strain evidence="2 3">LUH5627</strain>
    </source>
</reference>
<feature type="transmembrane region" description="Helical" evidence="1">
    <location>
        <begin position="21"/>
        <end position="40"/>
    </location>
</feature>
<dbReference type="EMBL" id="JRUE01000206">
    <property type="protein sequence ID" value="KXZ66564.1"/>
    <property type="molecule type" value="Genomic_DNA"/>
</dbReference>
<protein>
    <submittedName>
        <fullName evidence="2">Uncharacterized protein</fullName>
    </submittedName>
</protein>
<accession>A0A150HMF8</accession>